<evidence type="ECO:0000313" key="2">
    <source>
        <dbReference type="EMBL" id="KAG7381085.1"/>
    </source>
</evidence>
<evidence type="ECO:0000259" key="1">
    <source>
        <dbReference type="Pfam" id="PF12146"/>
    </source>
</evidence>
<dbReference type="OrthoDB" id="2498029at2759"/>
<organism evidence="2 3">
    <name type="scientific">Phytophthora pseudosyringae</name>
    <dbReference type="NCBI Taxonomy" id="221518"/>
    <lineage>
        <taxon>Eukaryota</taxon>
        <taxon>Sar</taxon>
        <taxon>Stramenopiles</taxon>
        <taxon>Oomycota</taxon>
        <taxon>Peronosporomycetes</taxon>
        <taxon>Peronosporales</taxon>
        <taxon>Peronosporaceae</taxon>
        <taxon>Phytophthora</taxon>
    </lineage>
</organism>
<evidence type="ECO:0000313" key="3">
    <source>
        <dbReference type="Proteomes" id="UP000694044"/>
    </source>
</evidence>
<protein>
    <recommendedName>
        <fullName evidence="1">Serine aminopeptidase S33 domain-containing protein</fullName>
    </recommendedName>
</protein>
<accession>A0A8T1VIK5</accession>
<keyword evidence="3" id="KW-1185">Reference proteome</keyword>
<dbReference type="Pfam" id="PF12146">
    <property type="entry name" value="Hydrolase_4"/>
    <property type="match status" value="1"/>
</dbReference>
<proteinExistence type="predicted"/>
<comment type="caution">
    <text evidence="2">The sequence shown here is derived from an EMBL/GenBank/DDBJ whole genome shotgun (WGS) entry which is preliminary data.</text>
</comment>
<gene>
    <name evidence="2" type="ORF">PHYPSEUDO_006460</name>
</gene>
<sequence length="336" mass="38336">MPKGRAHIHLASTSSTSSVLRGQLLHSTLRYQEGKFPNSRGQNLFYLAAFPNDSTTEGRKRSSVRAVVLFLHPLGDHCRRYSFLYEFLCEQGFGVIAYDLVSHGASNSSDPGVRAHTNRFRHFVDDTNDFVTFAKTTIFREMQQTPIVVAAYSYGTLVGMHTVLSRQHHFAGMYYIGPSLWIRLTPMLRLQAALAGPLSTLFPTAHIVPAVRRHWLCRDPGYFEDFDNDPLTTSTQKITARMGAETLRAMRALAVDNQVARPDSTFNQIPALFLIGSADRIVCQRKSTRFFDRLASRDKEVKVFHGLYHCLLEDPERDDVLRYLMQWLEQRYPDTK</sequence>
<feature type="domain" description="Serine aminopeptidase S33" evidence="1">
    <location>
        <begin position="63"/>
        <end position="316"/>
    </location>
</feature>
<name>A0A8T1VIK5_9STRA</name>
<dbReference type="AlphaFoldDB" id="A0A8T1VIK5"/>
<dbReference type="PANTHER" id="PTHR11614">
    <property type="entry name" value="PHOSPHOLIPASE-RELATED"/>
    <property type="match status" value="1"/>
</dbReference>
<dbReference type="Proteomes" id="UP000694044">
    <property type="component" value="Unassembled WGS sequence"/>
</dbReference>
<dbReference type="InterPro" id="IPR022742">
    <property type="entry name" value="Hydrolase_4"/>
</dbReference>
<dbReference type="InterPro" id="IPR051044">
    <property type="entry name" value="MAG_DAG_Lipase"/>
</dbReference>
<reference evidence="2" key="1">
    <citation type="submission" date="2021-02" db="EMBL/GenBank/DDBJ databases">
        <authorList>
            <person name="Palmer J.M."/>
        </authorList>
    </citation>
    <scope>NUCLEOTIDE SEQUENCE</scope>
    <source>
        <strain evidence="2">SCRP734</strain>
    </source>
</reference>
<dbReference type="EMBL" id="JAGDFM010000262">
    <property type="protein sequence ID" value="KAG7381085.1"/>
    <property type="molecule type" value="Genomic_DNA"/>
</dbReference>